<gene>
    <name evidence="2" type="ORF">EJ06DRAFT_281459</name>
</gene>
<feature type="compositionally biased region" description="Basic and acidic residues" evidence="1">
    <location>
        <begin position="142"/>
        <end position="154"/>
    </location>
</feature>
<evidence type="ECO:0000313" key="3">
    <source>
        <dbReference type="Proteomes" id="UP000799640"/>
    </source>
</evidence>
<dbReference type="AlphaFoldDB" id="A0A6G1I5D7"/>
<accession>A0A6G1I5D7</accession>
<name>A0A6G1I5D7_9PEZI</name>
<dbReference type="EMBL" id="ML996689">
    <property type="protein sequence ID" value="KAF2403518.1"/>
    <property type="molecule type" value="Genomic_DNA"/>
</dbReference>
<organism evidence="2 3">
    <name type="scientific">Trichodelitschia bisporula</name>
    <dbReference type="NCBI Taxonomy" id="703511"/>
    <lineage>
        <taxon>Eukaryota</taxon>
        <taxon>Fungi</taxon>
        <taxon>Dikarya</taxon>
        <taxon>Ascomycota</taxon>
        <taxon>Pezizomycotina</taxon>
        <taxon>Dothideomycetes</taxon>
        <taxon>Dothideomycetes incertae sedis</taxon>
        <taxon>Phaeotrichales</taxon>
        <taxon>Phaeotrichaceae</taxon>
        <taxon>Trichodelitschia</taxon>
    </lineage>
</organism>
<dbReference type="Proteomes" id="UP000799640">
    <property type="component" value="Unassembled WGS sequence"/>
</dbReference>
<reference evidence="2" key="1">
    <citation type="journal article" date="2020" name="Stud. Mycol.">
        <title>101 Dothideomycetes genomes: a test case for predicting lifestyles and emergence of pathogens.</title>
        <authorList>
            <person name="Haridas S."/>
            <person name="Albert R."/>
            <person name="Binder M."/>
            <person name="Bloem J."/>
            <person name="Labutti K."/>
            <person name="Salamov A."/>
            <person name="Andreopoulos B."/>
            <person name="Baker S."/>
            <person name="Barry K."/>
            <person name="Bills G."/>
            <person name="Bluhm B."/>
            <person name="Cannon C."/>
            <person name="Castanera R."/>
            <person name="Culley D."/>
            <person name="Daum C."/>
            <person name="Ezra D."/>
            <person name="Gonzalez J."/>
            <person name="Henrissat B."/>
            <person name="Kuo A."/>
            <person name="Liang C."/>
            <person name="Lipzen A."/>
            <person name="Lutzoni F."/>
            <person name="Magnuson J."/>
            <person name="Mondo S."/>
            <person name="Nolan M."/>
            <person name="Ohm R."/>
            <person name="Pangilinan J."/>
            <person name="Park H.-J."/>
            <person name="Ramirez L."/>
            <person name="Alfaro M."/>
            <person name="Sun H."/>
            <person name="Tritt A."/>
            <person name="Yoshinaga Y."/>
            <person name="Zwiers L.-H."/>
            <person name="Turgeon B."/>
            <person name="Goodwin S."/>
            <person name="Spatafora J."/>
            <person name="Crous P."/>
            <person name="Grigoriev I."/>
        </authorList>
    </citation>
    <scope>NUCLEOTIDE SEQUENCE</scope>
    <source>
        <strain evidence="2">CBS 262.69</strain>
    </source>
</reference>
<keyword evidence="3" id="KW-1185">Reference proteome</keyword>
<sequence length="154" mass="17777">MVPFSPSPGASPFKTQCLPELFEAILWQGFCNNNNLITPRLVLASRMVGSHHFRSGFDQFLWFYTAKTLPGRVEEKPWKSSFGEEHLSPTPLTYVYRLFFAPFLCVPSENLAARRETEKHSISQLNPKNAERLQQRRSRNSRSCDRKREGEEGN</sequence>
<evidence type="ECO:0000313" key="2">
    <source>
        <dbReference type="EMBL" id="KAF2403518.1"/>
    </source>
</evidence>
<proteinExistence type="predicted"/>
<feature type="region of interest" description="Disordered" evidence="1">
    <location>
        <begin position="117"/>
        <end position="154"/>
    </location>
</feature>
<evidence type="ECO:0000256" key="1">
    <source>
        <dbReference type="SAM" id="MobiDB-lite"/>
    </source>
</evidence>
<protein>
    <submittedName>
        <fullName evidence="2">Uncharacterized protein</fullName>
    </submittedName>
</protein>